<dbReference type="AlphaFoldDB" id="A0A090X8T1"/>
<evidence type="ECO:0000313" key="1">
    <source>
        <dbReference type="EMBL" id="JAC92154.1"/>
    </source>
</evidence>
<name>A0A090X8T1_IXORI</name>
<protein>
    <submittedName>
        <fullName evidence="1">Putative tick transposon</fullName>
    </submittedName>
</protein>
<reference evidence="1" key="1">
    <citation type="journal article" date="2015" name="PLoS Negl. Trop. Dis.">
        <title>Deep Sequencing Analysis of the Ixodes ricinus Haemocytome.</title>
        <authorList>
            <person name="Kotsyfakis M."/>
            <person name="Kopacek P."/>
            <person name="Franta Z."/>
            <person name="Pedra J.H."/>
            <person name="Ribeiro J.M."/>
        </authorList>
    </citation>
    <scope>NUCLEOTIDE SEQUENCE</scope>
</reference>
<proteinExistence type="evidence at transcript level"/>
<accession>A0A090X8T1</accession>
<dbReference type="EMBL" id="GBIH01002556">
    <property type="protein sequence ID" value="JAC92154.1"/>
    <property type="molecule type" value="mRNA"/>
</dbReference>
<organism evidence="1">
    <name type="scientific">Ixodes ricinus</name>
    <name type="common">Common tick</name>
    <name type="synonym">Acarus ricinus</name>
    <dbReference type="NCBI Taxonomy" id="34613"/>
    <lineage>
        <taxon>Eukaryota</taxon>
        <taxon>Metazoa</taxon>
        <taxon>Ecdysozoa</taxon>
        <taxon>Arthropoda</taxon>
        <taxon>Chelicerata</taxon>
        <taxon>Arachnida</taxon>
        <taxon>Acari</taxon>
        <taxon>Parasitiformes</taxon>
        <taxon>Ixodida</taxon>
        <taxon>Ixodoidea</taxon>
        <taxon>Ixodidae</taxon>
        <taxon>Ixodinae</taxon>
        <taxon>Ixodes</taxon>
    </lineage>
</organism>
<feature type="non-terminal residue" evidence="1">
    <location>
        <position position="1"/>
    </location>
</feature>
<sequence>KYLGVIFDSHLHWGHHFAYICQKLSYACYILLKARQCFDSSTLKIIYFSIFHCHLTYCTETWGTTYDTYLTPIMGLQKRAIRIITNSHYTQASSILFHHLSILPLHKLVKYKIATLFHEIVTSNNPFPITILLKGFRQTRANLSGHFNLPQCHNVYGERLIQFCGTKIWNALSNDLRNSHTFSKALKHYLLLST</sequence>